<reference evidence="11" key="2">
    <citation type="submission" date="2023-06" db="EMBL/GenBank/DDBJ databases">
        <authorList>
            <person name="Ma L."/>
            <person name="Liu K.-W."/>
            <person name="Li Z."/>
            <person name="Hsiao Y.-Y."/>
            <person name="Qi Y."/>
            <person name="Fu T."/>
            <person name="Tang G."/>
            <person name="Zhang D."/>
            <person name="Sun W.-H."/>
            <person name="Liu D.-K."/>
            <person name="Li Y."/>
            <person name="Chen G.-Z."/>
            <person name="Liu X.-D."/>
            <person name="Liao X.-Y."/>
            <person name="Jiang Y.-T."/>
            <person name="Yu X."/>
            <person name="Hao Y."/>
            <person name="Huang J."/>
            <person name="Zhao X.-W."/>
            <person name="Ke S."/>
            <person name="Chen Y.-Y."/>
            <person name="Wu W.-L."/>
            <person name="Hsu J.-L."/>
            <person name="Lin Y.-F."/>
            <person name="Huang M.-D."/>
            <person name="Li C.-Y."/>
            <person name="Huang L."/>
            <person name="Wang Z.-W."/>
            <person name="Zhao X."/>
            <person name="Zhong W.-Y."/>
            <person name="Peng D.-H."/>
            <person name="Ahmad S."/>
            <person name="Lan S."/>
            <person name="Zhang J.-S."/>
            <person name="Tsai W.-C."/>
            <person name="Van De Peer Y."/>
            <person name="Liu Z.-J."/>
        </authorList>
    </citation>
    <scope>NUCLEOTIDE SEQUENCE</scope>
    <source>
        <strain evidence="11">SCP</strain>
        <tissue evidence="11">Leaves</tissue>
    </source>
</reference>
<evidence type="ECO:0000313" key="11">
    <source>
        <dbReference type="EMBL" id="KAK1271825.1"/>
    </source>
</evidence>
<keyword evidence="6" id="KW-1015">Disulfide bond</keyword>
<sequence length="213" mass="21243">MGWRWWWWRWGVVLAALLSAAMTAEGASWCIARAMVGQNAMQTALDYACGAGADCAPIQATGLCYLPNTLIAHASYAFNSYYQRSNMAPGSCDFSGTGTVAVADPSYGSCTYPSSASTAGGTISPGTPSGTTLGTPAGATPGMPVMTPPTPPFSGLGNGGGGGLGGGGIGNSGGGFGGSTGLGPSLPNGNTMHASLSLLFTTFCVIGFQTFLL</sequence>
<dbReference type="GO" id="GO:0005886">
    <property type="term" value="C:plasma membrane"/>
    <property type="evidence" value="ECO:0007669"/>
    <property type="project" value="UniProtKB-SubCell"/>
</dbReference>
<evidence type="ECO:0000256" key="8">
    <source>
        <dbReference type="SAM" id="MobiDB-lite"/>
    </source>
</evidence>
<dbReference type="Gene3D" id="1.20.58.1040">
    <property type="match status" value="1"/>
</dbReference>
<comment type="caution">
    <text evidence="11">The sequence shown here is derived from an EMBL/GenBank/DDBJ whole genome shotgun (WGS) entry which is preliminary data.</text>
</comment>
<dbReference type="EMBL" id="JAUJYN010000005">
    <property type="protein sequence ID" value="KAK1271825.1"/>
    <property type="molecule type" value="Genomic_DNA"/>
</dbReference>
<keyword evidence="5" id="KW-0472">Membrane</keyword>
<feature type="chain" id="PRO_5043956304" evidence="9">
    <location>
        <begin position="27"/>
        <end position="213"/>
    </location>
</feature>
<evidence type="ECO:0000256" key="1">
    <source>
        <dbReference type="ARBA" id="ARBA00004609"/>
    </source>
</evidence>
<evidence type="ECO:0000259" key="10">
    <source>
        <dbReference type="SMART" id="SM00768"/>
    </source>
</evidence>
<keyword evidence="3" id="KW-0449">Lipoprotein</keyword>
<feature type="signal peptide" evidence="9">
    <location>
        <begin position="1"/>
        <end position="26"/>
    </location>
</feature>
<dbReference type="SMART" id="SM00768">
    <property type="entry name" value="X8"/>
    <property type="match status" value="1"/>
</dbReference>
<dbReference type="Pfam" id="PF07983">
    <property type="entry name" value="X8"/>
    <property type="match status" value="1"/>
</dbReference>
<comment type="subcellular location">
    <subcellularLocation>
        <location evidence="1">Cell membrane</location>
        <topology evidence="1">Lipid-anchor</topology>
        <topology evidence="1">GPI-anchor</topology>
    </subcellularLocation>
</comment>
<evidence type="ECO:0000256" key="5">
    <source>
        <dbReference type="ARBA" id="ARBA00023136"/>
    </source>
</evidence>
<keyword evidence="7" id="KW-0325">Glycoprotein</keyword>
<keyword evidence="4 9" id="KW-0732">Signal</keyword>
<evidence type="ECO:0000256" key="9">
    <source>
        <dbReference type="SAM" id="SignalP"/>
    </source>
</evidence>
<name>A0AAV9B645_ACOGR</name>
<evidence type="ECO:0000256" key="4">
    <source>
        <dbReference type="ARBA" id="ARBA00022729"/>
    </source>
</evidence>
<dbReference type="PANTHER" id="PTHR31044:SF47">
    <property type="entry name" value="CARBOHYDRATE-BINDING X8 DOMAIN SUPERFAMILY PROTEIN"/>
    <property type="match status" value="1"/>
</dbReference>
<proteinExistence type="predicted"/>
<feature type="region of interest" description="Disordered" evidence="8">
    <location>
        <begin position="118"/>
        <end position="137"/>
    </location>
</feature>
<keyword evidence="3" id="KW-0336">GPI-anchor</keyword>
<evidence type="ECO:0000313" key="12">
    <source>
        <dbReference type="Proteomes" id="UP001179952"/>
    </source>
</evidence>
<keyword evidence="12" id="KW-1185">Reference proteome</keyword>
<accession>A0AAV9B645</accession>
<dbReference type="InterPro" id="IPR044788">
    <property type="entry name" value="X8_dom_prot"/>
</dbReference>
<dbReference type="AlphaFoldDB" id="A0AAV9B645"/>
<organism evidence="11 12">
    <name type="scientific">Acorus gramineus</name>
    <name type="common">Dwarf sweet flag</name>
    <dbReference type="NCBI Taxonomy" id="55184"/>
    <lineage>
        <taxon>Eukaryota</taxon>
        <taxon>Viridiplantae</taxon>
        <taxon>Streptophyta</taxon>
        <taxon>Embryophyta</taxon>
        <taxon>Tracheophyta</taxon>
        <taxon>Spermatophyta</taxon>
        <taxon>Magnoliopsida</taxon>
        <taxon>Liliopsida</taxon>
        <taxon>Acoraceae</taxon>
        <taxon>Acorus</taxon>
    </lineage>
</organism>
<reference evidence="11" key="1">
    <citation type="journal article" date="2023" name="Nat. Commun.">
        <title>Diploid and tetraploid genomes of Acorus and the evolution of monocots.</title>
        <authorList>
            <person name="Ma L."/>
            <person name="Liu K.W."/>
            <person name="Li Z."/>
            <person name="Hsiao Y.Y."/>
            <person name="Qi Y."/>
            <person name="Fu T."/>
            <person name="Tang G.D."/>
            <person name="Zhang D."/>
            <person name="Sun W.H."/>
            <person name="Liu D.K."/>
            <person name="Li Y."/>
            <person name="Chen G.Z."/>
            <person name="Liu X.D."/>
            <person name="Liao X.Y."/>
            <person name="Jiang Y.T."/>
            <person name="Yu X."/>
            <person name="Hao Y."/>
            <person name="Huang J."/>
            <person name="Zhao X.W."/>
            <person name="Ke S."/>
            <person name="Chen Y.Y."/>
            <person name="Wu W.L."/>
            <person name="Hsu J.L."/>
            <person name="Lin Y.F."/>
            <person name="Huang M.D."/>
            <person name="Li C.Y."/>
            <person name="Huang L."/>
            <person name="Wang Z.W."/>
            <person name="Zhao X."/>
            <person name="Zhong W.Y."/>
            <person name="Peng D.H."/>
            <person name="Ahmad S."/>
            <person name="Lan S."/>
            <person name="Zhang J.S."/>
            <person name="Tsai W.C."/>
            <person name="Van de Peer Y."/>
            <person name="Liu Z.J."/>
        </authorList>
    </citation>
    <scope>NUCLEOTIDE SEQUENCE</scope>
    <source>
        <strain evidence="11">SCP</strain>
    </source>
</reference>
<gene>
    <name evidence="11" type="ORF">QJS04_geneDACA012707</name>
</gene>
<dbReference type="PANTHER" id="PTHR31044">
    <property type="entry name" value="BETA-1,3 GLUCANASE"/>
    <property type="match status" value="1"/>
</dbReference>
<feature type="domain" description="X8" evidence="10">
    <location>
        <begin position="28"/>
        <end position="112"/>
    </location>
</feature>
<evidence type="ECO:0000256" key="3">
    <source>
        <dbReference type="ARBA" id="ARBA00022622"/>
    </source>
</evidence>
<protein>
    <submittedName>
        <fullName evidence="11">Glucan endo-1,3-beta-D-glucosidase</fullName>
    </submittedName>
</protein>
<evidence type="ECO:0000256" key="6">
    <source>
        <dbReference type="ARBA" id="ARBA00023157"/>
    </source>
</evidence>
<dbReference type="GO" id="GO:0009506">
    <property type="term" value="C:plasmodesma"/>
    <property type="evidence" value="ECO:0007669"/>
    <property type="project" value="UniProtKB-ARBA"/>
</dbReference>
<dbReference type="Proteomes" id="UP001179952">
    <property type="component" value="Unassembled WGS sequence"/>
</dbReference>
<evidence type="ECO:0000256" key="7">
    <source>
        <dbReference type="ARBA" id="ARBA00023180"/>
    </source>
</evidence>
<dbReference type="FunFam" id="1.20.58.1040:FF:000001">
    <property type="entry name" value="Glucan endo-1,3-beta-glucosidase 4"/>
    <property type="match status" value="1"/>
</dbReference>
<keyword evidence="2" id="KW-1003">Cell membrane</keyword>
<dbReference type="InterPro" id="IPR012946">
    <property type="entry name" value="X8"/>
</dbReference>
<dbReference type="GO" id="GO:0098552">
    <property type="term" value="C:side of membrane"/>
    <property type="evidence" value="ECO:0007669"/>
    <property type="project" value="UniProtKB-KW"/>
</dbReference>
<evidence type="ECO:0000256" key="2">
    <source>
        <dbReference type="ARBA" id="ARBA00022475"/>
    </source>
</evidence>